<name>A0A9W7L8B8_9STRA</name>
<keyword evidence="3" id="KW-0560">Oxidoreductase</keyword>
<dbReference type="GO" id="GO:0004621">
    <property type="term" value="F:glycosylphosphatidylinositol phospholipase D activity"/>
    <property type="evidence" value="ECO:0007669"/>
    <property type="project" value="TreeGrafter"/>
</dbReference>
<dbReference type="GO" id="GO:0004499">
    <property type="term" value="F:N,N-dimethylaniline monooxygenase activity"/>
    <property type="evidence" value="ECO:0007669"/>
    <property type="project" value="InterPro"/>
</dbReference>
<gene>
    <name evidence="5" type="ORF">TrRE_jg12794</name>
</gene>
<dbReference type="GO" id="GO:0005615">
    <property type="term" value="C:extracellular space"/>
    <property type="evidence" value="ECO:0007669"/>
    <property type="project" value="TreeGrafter"/>
</dbReference>
<dbReference type="OrthoDB" id="5317514at2759"/>
<evidence type="ECO:0000256" key="2">
    <source>
        <dbReference type="ARBA" id="ARBA00022827"/>
    </source>
</evidence>
<evidence type="ECO:0000256" key="3">
    <source>
        <dbReference type="ARBA" id="ARBA00023002"/>
    </source>
</evidence>
<dbReference type="EMBL" id="BRXZ01007974">
    <property type="protein sequence ID" value="GMI37411.1"/>
    <property type="molecule type" value="Genomic_DNA"/>
</dbReference>
<feature type="domain" description="Phospholipase C/D" evidence="4">
    <location>
        <begin position="104"/>
        <end position="225"/>
    </location>
</feature>
<dbReference type="GO" id="GO:0050660">
    <property type="term" value="F:flavin adenine dinucleotide binding"/>
    <property type="evidence" value="ECO:0007669"/>
    <property type="project" value="InterPro"/>
</dbReference>
<evidence type="ECO:0000313" key="5">
    <source>
        <dbReference type="EMBL" id="GMI37411.1"/>
    </source>
</evidence>
<proteinExistence type="predicted"/>
<dbReference type="PROSITE" id="PS51257">
    <property type="entry name" value="PROKAR_LIPOPROTEIN"/>
    <property type="match status" value="1"/>
</dbReference>
<dbReference type="GO" id="GO:0050661">
    <property type="term" value="F:NADP binding"/>
    <property type="evidence" value="ECO:0007669"/>
    <property type="project" value="InterPro"/>
</dbReference>
<dbReference type="PANTHER" id="PTHR23221:SF7">
    <property type="entry name" value="PHOSPHATIDYLINOSITOL-GLYCAN-SPECIFIC PHOSPHOLIPASE D"/>
    <property type="match status" value="1"/>
</dbReference>
<dbReference type="GO" id="GO:0031012">
    <property type="term" value="C:extracellular matrix"/>
    <property type="evidence" value="ECO:0007669"/>
    <property type="project" value="TreeGrafter"/>
</dbReference>
<keyword evidence="2" id="KW-0274">FAD</keyword>
<feature type="non-terminal residue" evidence="5">
    <location>
        <position position="439"/>
    </location>
</feature>
<reference evidence="5" key="1">
    <citation type="submission" date="2022-07" db="EMBL/GenBank/DDBJ databases">
        <title>Genome analysis of Parmales, a sister group of diatoms, reveals the evolutionary specialization of diatoms from phago-mixotrophs to photoautotrophs.</title>
        <authorList>
            <person name="Ban H."/>
            <person name="Sato S."/>
            <person name="Yoshikawa S."/>
            <person name="Kazumasa Y."/>
            <person name="Nakamura Y."/>
            <person name="Ichinomiya M."/>
            <person name="Saitoh K."/>
            <person name="Sato N."/>
            <person name="Blanc-Mathieu R."/>
            <person name="Endo H."/>
            <person name="Kuwata A."/>
            <person name="Ogata H."/>
        </authorList>
    </citation>
    <scope>NUCLEOTIDE SEQUENCE</scope>
</reference>
<organism evidence="5 6">
    <name type="scientific">Triparma retinervis</name>
    <dbReference type="NCBI Taxonomy" id="2557542"/>
    <lineage>
        <taxon>Eukaryota</taxon>
        <taxon>Sar</taxon>
        <taxon>Stramenopiles</taxon>
        <taxon>Ochrophyta</taxon>
        <taxon>Bolidophyceae</taxon>
        <taxon>Parmales</taxon>
        <taxon>Triparmaceae</taxon>
        <taxon>Triparma</taxon>
    </lineage>
</organism>
<keyword evidence="6" id="KW-1185">Reference proteome</keyword>
<dbReference type="InterPro" id="IPR036188">
    <property type="entry name" value="FAD/NAD-bd_sf"/>
</dbReference>
<dbReference type="Proteomes" id="UP001165082">
    <property type="component" value="Unassembled WGS sequence"/>
</dbReference>
<dbReference type="InterPro" id="IPR029002">
    <property type="entry name" value="PLPC/GPLD1"/>
</dbReference>
<sequence length="439" mass="49255">MSQKKLRVAVIGAGPSGTSCLRAFKSAEEKGSEIPEIVCFEKGEDWGGLWNYNWRTGLDQHGNPVHGSMYRHLWSNGPKECLEFADYTFEERFSSPSFSGLSLSRIDALQGGAPWPDYLYACGDDHNAGEIDHWEPFQIMAAKYIRETYPDWQEQGRDGHGAGLVAFFNGVVSHYIADENWHGLCSGCSSKGFIKQIGYTDFPCSGDLCENAHKATDMGGEFVASVQTDLGWYPGREWYMPTQDLVNIFDNMNKTCNPEGRTSYCPTTKPRYINECSLAFYAGSYAVSKFGSIIYPFLSHRLGEYMTSAAYVDSEVGGIDDNAAWTAFMQERWEDWVLNGPPETDELRDLLRRREEDPPNHSKRIWMNKIKELMSEAGTEGNPFRLEDAGNGAVRVGIVDEVGEEHVEFLKKLASSVVHHFVQADKKMLGATEATDLEK</sequence>
<dbReference type="AlphaFoldDB" id="A0A9W7L8B8"/>
<dbReference type="Pfam" id="PF00882">
    <property type="entry name" value="Zn_dep_PLPC"/>
    <property type="match status" value="1"/>
</dbReference>
<dbReference type="Gene3D" id="3.50.50.60">
    <property type="entry name" value="FAD/NAD(P)-binding domain"/>
    <property type="match status" value="1"/>
</dbReference>
<evidence type="ECO:0000313" key="6">
    <source>
        <dbReference type="Proteomes" id="UP001165082"/>
    </source>
</evidence>
<evidence type="ECO:0000259" key="4">
    <source>
        <dbReference type="Pfam" id="PF00882"/>
    </source>
</evidence>
<evidence type="ECO:0000256" key="1">
    <source>
        <dbReference type="ARBA" id="ARBA00022630"/>
    </source>
</evidence>
<dbReference type="PANTHER" id="PTHR23221">
    <property type="entry name" value="GLYCOSYLPHOSPHATIDYLINOSITOL PHOSPHOLIPASE D"/>
    <property type="match status" value="1"/>
</dbReference>
<keyword evidence="1" id="KW-0285">Flavoprotein</keyword>
<dbReference type="SUPFAM" id="SSF51905">
    <property type="entry name" value="FAD/NAD(P)-binding domain"/>
    <property type="match status" value="1"/>
</dbReference>
<accession>A0A9W7L8B8</accession>
<dbReference type="InterPro" id="IPR020946">
    <property type="entry name" value="Flavin_mOase-like"/>
</dbReference>
<dbReference type="Pfam" id="PF00743">
    <property type="entry name" value="FMO-like"/>
    <property type="match status" value="1"/>
</dbReference>
<protein>
    <recommendedName>
        <fullName evidence="4">Phospholipase C/D domain-containing protein</fullName>
    </recommendedName>
</protein>
<comment type="caution">
    <text evidence="5">The sequence shown here is derived from an EMBL/GenBank/DDBJ whole genome shotgun (WGS) entry which is preliminary data.</text>
</comment>